<evidence type="ECO:0000313" key="3">
    <source>
        <dbReference type="Proteomes" id="UP000727407"/>
    </source>
</evidence>
<accession>A0A8J4WYW9</accession>
<evidence type="ECO:0000256" key="1">
    <source>
        <dbReference type="SAM" id="MobiDB-lite"/>
    </source>
</evidence>
<gene>
    <name evidence="2" type="ORF">DAT39_013177</name>
</gene>
<proteinExistence type="predicted"/>
<reference evidence="2" key="1">
    <citation type="submission" date="2020-07" db="EMBL/GenBank/DDBJ databases">
        <title>Clarias magur genome sequencing, assembly and annotation.</title>
        <authorList>
            <person name="Kushwaha B."/>
            <person name="Kumar R."/>
            <person name="Das P."/>
            <person name="Joshi C.G."/>
            <person name="Kumar D."/>
            <person name="Nagpure N.S."/>
            <person name="Pandey M."/>
            <person name="Agarwal S."/>
            <person name="Srivastava S."/>
            <person name="Singh M."/>
            <person name="Sahoo L."/>
            <person name="Jayasankar P."/>
            <person name="Meher P.K."/>
            <person name="Koringa P.G."/>
            <person name="Iquebal M.A."/>
            <person name="Das S.P."/>
            <person name="Bit A."/>
            <person name="Patnaik S."/>
            <person name="Patel N."/>
            <person name="Shah T.M."/>
            <person name="Hinsu A."/>
            <person name="Jena J.K."/>
        </authorList>
    </citation>
    <scope>NUCLEOTIDE SEQUENCE</scope>
    <source>
        <strain evidence="2">CIFAMagur01</strain>
        <tissue evidence="2">Testis</tissue>
    </source>
</reference>
<feature type="non-terminal residue" evidence="2">
    <location>
        <position position="1"/>
    </location>
</feature>
<protein>
    <submittedName>
        <fullName evidence="2">Uncharacterized protein</fullName>
    </submittedName>
</protein>
<feature type="non-terminal residue" evidence="2">
    <location>
        <position position="57"/>
    </location>
</feature>
<organism evidence="2 3">
    <name type="scientific">Clarias magur</name>
    <name type="common">Asian catfish</name>
    <name type="synonym">Macropteronotus magur</name>
    <dbReference type="NCBI Taxonomy" id="1594786"/>
    <lineage>
        <taxon>Eukaryota</taxon>
        <taxon>Metazoa</taxon>
        <taxon>Chordata</taxon>
        <taxon>Craniata</taxon>
        <taxon>Vertebrata</taxon>
        <taxon>Euteleostomi</taxon>
        <taxon>Actinopterygii</taxon>
        <taxon>Neopterygii</taxon>
        <taxon>Teleostei</taxon>
        <taxon>Ostariophysi</taxon>
        <taxon>Siluriformes</taxon>
        <taxon>Clariidae</taxon>
        <taxon>Clarias</taxon>
    </lineage>
</organism>
<dbReference type="EMBL" id="QNUK01000248">
    <property type="protein sequence ID" value="KAF5897137.1"/>
    <property type="molecule type" value="Genomic_DNA"/>
</dbReference>
<feature type="compositionally biased region" description="Acidic residues" evidence="1">
    <location>
        <begin position="9"/>
        <end position="21"/>
    </location>
</feature>
<dbReference type="AlphaFoldDB" id="A0A8J4WYW9"/>
<keyword evidence="3" id="KW-1185">Reference proteome</keyword>
<sequence>IVEHIPSESSEDDVSSSDDEWLPEKGEGSGLVNDSSNDSGSEDEDAEGAVGGEVAED</sequence>
<evidence type="ECO:0000313" key="2">
    <source>
        <dbReference type="EMBL" id="KAF5897137.1"/>
    </source>
</evidence>
<feature type="region of interest" description="Disordered" evidence="1">
    <location>
        <begin position="1"/>
        <end position="57"/>
    </location>
</feature>
<dbReference type="Proteomes" id="UP000727407">
    <property type="component" value="Unassembled WGS sequence"/>
</dbReference>
<comment type="caution">
    <text evidence="2">The sequence shown here is derived from an EMBL/GenBank/DDBJ whole genome shotgun (WGS) entry which is preliminary data.</text>
</comment>
<name>A0A8J4WYW9_CLAMG</name>